<evidence type="ECO:0000313" key="2">
    <source>
        <dbReference type="Proteomes" id="UP000060787"/>
    </source>
</evidence>
<proteinExistence type="predicted"/>
<organism evidence="1 2">
    <name type="scientific">Lysobacter antibioticus</name>
    <dbReference type="NCBI Taxonomy" id="84531"/>
    <lineage>
        <taxon>Bacteria</taxon>
        <taxon>Pseudomonadati</taxon>
        <taxon>Pseudomonadota</taxon>
        <taxon>Gammaproteobacteria</taxon>
        <taxon>Lysobacterales</taxon>
        <taxon>Lysobacteraceae</taxon>
        <taxon>Lysobacter</taxon>
    </lineage>
</organism>
<gene>
    <name evidence="1" type="ORF">LA76x_3066</name>
</gene>
<name>A0A0S2FCE6_LYSAN</name>
<dbReference type="AlphaFoldDB" id="A0A0S2FCE6"/>
<sequence length="228" mass="25542">MHYLSQDLAWVIDGLPPLALAKPHFLAAMLAAGEEHAPVLAEYPQARHEDLEAYYLSLRGIGALDEDLLHDLLFAHSFRELACGAWLAALAPQPSYRRYLLEARDRAPHQQYLIDLALAMLDREARDGGEWPCDAQTFADTRRIRFTLDALPRPAVPLRRAPAPSLQQRLQEEDQRIRELYRREGSAAALAAISGSASAFYRMDYPAWHRLGCPRLEEFLAGQGGGDA</sequence>
<accession>A0A0S2FCE6</accession>
<keyword evidence="2" id="KW-1185">Reference proteome</keyword>
<dbReference type="RefSeq" id="WP_057918305.1">
    <property type="nucleotide sequence ID" value="NZ_CP011129.1"/>
</dbReference>
<dbReference type="EMBL" id="CP011129">
    <property type="protein sequence ID" value="ALN81194.1"/>
    <property type="molecule type" value="Genomic_DNA"/>
</dbReference>
<dbReference type="Proteomes" id="UP000060787">
    <property type="component" value="Chromosome"/>
</dbReference>
<dbReference type="eggNOG" id="ENOG5030BW7">
    <property type="taxonomic scope" value="Bacteria"/>
</dbReference>
<reference evidence="1 2" key="1">
    <citation type="journal article" date="2015" name="BMC Genomics">
        <title>Comparative genomics and metabolic profiling of the genus Lysobacter.</title>
        <authorList>
            <person name="de Bruijn I."/>
            <person name="Cheng X."/>
            <person name="de Jager V."/>
            <person name="Exposito R.G."/>
            <person name="Watrous J."/>
            <person name="Patel N."/>
            <person name="Postma J."/>
            <person name="Dorrestein P.C."/>
            <person name="Kobayashi D."/>
            <person name="Raaijmakers J.M."/>
        </authorList>
    </citation>
    <scope>NUCLEOTIDE SEQUENCE [LARGE SCALE GENOMIC DNA]</scope>
    <source>
        <strain evidence="1 2">76</strain>
    </source>
</reference>
<dbReference type="PATRIC" id="fig|84531.8.peg.3076"/>
<protein>
    <submittedName>
        <fullName evidence="1">Uncharacterized protein</fullName>
    </submittedName>
</protein>
<evidence type="ECO:0000313" key="1">
    <source>
        <dbReference type="EMBL" id="ALN81194.1"/>
    </source>
</evidence>
<dbReference type="KEGG" id="lab:LA76x_3066"/>